<evidence type="ECO:0000313" key="3">
    <source>
        <dbReference type="Proteomes" id="UP000460626"/>
    </source>
</evidence>
<dbReference type="AlphaFoldDB" id="A0A844ZZC2"/>
<dbReference type="RefSeq" id="WP_131452376.1">
    <property type="nucleotide sequence ID" value="NZ_BMJK01000001.1"/>
</dbReference>
<keyword evidence="3" id="KW-1185">Reference proteome</keyword>
<sequence length="183" mass="18828">MPRKSLMAALTASALLLSACGNDVDDGDVEDQAREDAPEEAGVAVDGIASEQVEGIDNPVPVLQNIGDVSVNLGPTLGGCSFEHNGETLFIAGAEDNRNARGNGVIQVSGVDRLLAGADLTGPAGIDAGPTMTDGEYTVTVERGAGQGTAFGVESARWPAELVVRKDMKNEVRYAPGTWTCGV</sequence>
<gene>
    <name evidence="2" type="ORF">GRI62_05540</name>
</gene>
<reference evidence="2 3" key="1">
    <citation type="submission" date="2019-12" db="EMBL/GenBank/DDBJ databases">
        <title>Genomic-based taxomic classification of the family Erythrobacteraceae.</title>
        <authorList>
            <person name="Xu L."/>
        </authorList>
    </citation>
    <scope>NUCLEOTIDE SEQUENCE [LARGE SCALE GENOMIC DNA]</scope>
    <source>
        <strain evidence="2 3">RC4-10-4</strain>
    </source>
</reference>
<dbReference type="EMBL" id="WTYH01000001">
    <property type="protein sequence ID" value="MXO93068.1"/>
    <property type="molecule type" value="Genomic_DNA"/>
</dbReference>
<evidence type="ECO:0000313" key="2">
    <source>
        <dbReference type="EMBL" id="MXO93068.1"/>
    </source>
</evidence>
<feature type="chain" id="PRO_5032976163" description="Secreted protein" evidence="1">
    <location>
        <begin position="20"/>
        <end position="183"/>
    </location>
</feature>
<keyword evidence="1" id="KW-0732">Signal</keyword>
<dbReference type="PROSITE" id="PS51257">
    <property type="entry name" value="PROKAR_LIPOPROTEIN"/>
    <property type="match status" value="1"/>
</dbReference>
<protein>
    <recommendedName>
        <fullName evidence="4">Secreted protein</fullName>
    </recommendedName>
</protein>
<proteinExistence type="predicted"/>
<feature type="signal peptide" evidence="1">
    <location>
        <begin position="1"/>
        <end position="19"/>
    </location>
</feature>
<evidence type="ECO:0008006" key="4">
    <source>
        <dbReference type="Google" id="ProtNLM"/>
    </source>
</evidence>
<organism evidence="2 3">
    <name type="scientific">Aurantiacibacter arachoides</name>
    <dbReference type="NCBI Taxonomy" id="1850444"/>
    <lineage>
        <taxon>Bacteria</taxon>
        <taxon>Pseudomonadati</taxon>
        <taxon>Pseudomonadota</taxon>
        <taxon>Alphaproteobacteria</taxon>
        <taxon>Sphingomonadales</taxon>
        <taxon>Erythrobacteraceae</taxon>
        <taxon>Aurantiacibacter</taxon>
    </lineage>
</organism>
<accession>A0A844ZZC2</accession>
<evidence type="ECO:0000256" key="1">
    <source>
        <dbReference type="SAM" id="SignalP"/>
    </source>
</evidence>
<name>A0A844ZZC2_9SPHN</name>
<dbReference type="OrthoDB" id="7408550at2"/>
<comment type="caution">
    <text evidence="2">The sequence shown here is derived from an EMBL/GenBank/DDBJ whole genome shotgun (WGS) entry which is preliminary data.</text>
</comment>
<dbReference type="Proteomes" id="UP000460626">
    <property type="component" value="Unassembled WGS sequence"/>
</dbReference>